<name>A0A8J3F1E7_9BURK</name>
<keyword evidence="7" id="KW-0624">Polysaccharide degradation</keyword>
<dbReference type="RefSeq" id="WP_229726174.1">
    <property type="nucleotide sequence ID" value="NZ_BMDI01000001.1"/>
</dbReference>
<keyword evidence="7" id="KW-0119">Carbohydrate metabolism</keyword>
<comment type="caution">
    <text evidence="8">The sequence shown here is derived from an EMBL/GenBank/DDBJ whole genome shotgun (WGS) entry which is preliminary data.</text>
</comment>
<sequence length="413" mass="46168">MPEAVMQRVGKAQSSSCMHVLLMTLLVMAGALFWRPVGAAEKSCTVNQWPLWETWASRYVQNDGRMLESSMAENHSTSEGQSYGMLFALIANDQVRFDKLWKWTAANMMGSDLDARLPGWLWGKGKDGKWQLQDANSASDADLWIVYALLEAARIWQKPAYRNDALRLLKTVEEKLVVNLPGLGKMLLPGPEGFVQPNNLWRLNPSYLPVPLLRRLAKEVPQGPWQQVADNTVKMIRTTSPKGFSADWIAYRGTSSQSGVFVADPIKGEAGSYDAIRVYLWAGMTPRNDPSFHRVLNALDGMAKSTPPNGVPPETVQIYSGKTDGVSPFGFSAALVPYFMARDQNQQAEQRKRIAESSMAAAFAKGEQLTEPLYYNVMLSLFALGWAEKRYQFRTDGTLKLSWETSCVRAVLR</sequence>
<dbReference type="AlphaFoldDB" id="A0A8J3F1E7"/>
<comment type="catalytic activity">
    <reaction evidence="1">
        <text>Endohydrolysis of (1-&gt;4)-beta-D-glucosidic linkages in cellulose, lichenin and cereal beta-D-glucans.</text>
        <dbReference type="EC" id="3.2.1.4"/>
    </reaction>
</comment>
<evidence type="ECO:0000256" key="2">
    <source>
        <dbReference type="ARBA" id="ARBA00009209"/>
    </source>
</evidence>
<keyword evidence="6" id="KW-0326">Glycosidase</keyword>
<dbReference type="SUPFAM" id="SSF48208">
    <property type="entry name" value="Six-hairpin glycosidases"/>
    <property type="match status" value="1"/>
</dbReference>
<reference evidence="9" key="1">
    <citation type="journal article" date="2019" name="Int. J. Syst. Evol. Microbiol.">
        <title>The Global Catalogue of Microorganisms (GCM) 10K type strain sequencing project: providing services to taxonomists for standard genome sequencing and annotation.</title>
        <authorList>
            <consortium name="The Broad Institute Genomics Platform"/>
            <consortium name="The Broad Institute Genome Sequencing Center for Infectious Disease"/>
            <person name="Wu L."/>
            <person name="Ma J."/>
        </authorList>
    </citation>
    <scope>NUCLEOTIDE SEQUENCE [LARGE SCALE GENOMIC DNA]</scope>
    <source>
        <strain evidence="9">CCM 2767</strain>
    </source>
</reference>
<evidence type="ECO:0000256" key="5">
    <source>
        <dbReference type="ARBA" id="ARBA00023001"/>
    </source>
</evidence>
<dbReference type="InterPro" id="IPR012341">
    <property type="entry name" value="6hp_glycosidase-like_sf"/>
</dbReference>
<keyword evidence="9" id="KW-1185">Reference proteome</keyword>
<protein>
    <recommendedName>
        <fullName evidence="3">cellulase</fullName>
        <ecNumber evidence="3">3.2.1.4</ecNumber>
    </recommendedName>
</protein>
<evidence type="ECO:0000256" key="6">
    <source>
        <dbReference type="ARBA" id="ARBA00023295"/>
    </source>
</evidence>
<dbReference type="Proteomes" id="UP000642180">
    <property type="component" value="Unassembled WGS sequence"/>
</dbReference>
<dbReference type="InterPro" id="IPR008928">
    <property type="entry name" value="6-hairpin_glycosidase_sf"/>
</dbReference>
<gene>
    <name evidence="8" type="primary">wssD</name>
    <name evidence="8" type="ORF">GCM10008066_04350</name>
</gene>
<proteinExistence type="inferred from homology"/>
<dbReference type="Gene3D" id="1.50.10.10">
    <property type="match status" value="1"/>
</dbReference>
<evidence type="ECO:0000256" key="7">
    <source>
        <dbReference type="ARBA" id="ARBA00023326"/>
    </source>
</evidence>
<dbReference type="NCBIfam" id="NF008305">
    <property type="entry name" value="PRK11097.1"/>
    <property type="match status" value="1"/>
</dbReference>
<dbReference type="InterPro" id="IPR002037">
    <property type="entry name" value="Glyco_hydro_8"/>
</dbReference>
<evidence type="ECO:0000256" key="3">
    <source>
        <dbReference type="ARBA" id="ARBA00012601"/>
    </source>
</evidence>
<dbReference type="Pfam" id="PF01270">
    <property type="entry name" value="Glyco_hydro_8"/>
    <property type="match status" value="1"/>
</dbReference>
<evidence type="ECO:0000256" key="1">
    <source>
        <dbReference type="ARBA" id="ARBA00000966"/>
    </source>
</evidence>
<evidence type="ECO:0000313" key="9">
    <source>
        <dbReference type="Proteomes" id="UP000642180"/>
    </source>
</evidence>
<dbReference type="GO" id="GO:0008810">
    <property type="term" value="F:cellulase activity"/>
    <property type="evidence" value="ECO:0007669"/>
    <property type="project" value="UniProtKB-EC"/>
</dbReference>
<evidence type="ECO:0000256" key="4">
    <source>
        <dbReference type="ARBA" id="ARBA00022801"/>
    </source>
</evidence>
<evidence type="ECO:0000313" key="8">
    <source>
        <dbReference type="EMBL" id="GGI16516.1"/>
    </source>
</evidence>
<dbReference type="EMBL" id="BMDI01000001">
    <property type="protein sequence ID" value="GGI16516.1"/>
    <property type="molecule type" value="Genomic_DNA"/>
</dbReference>
<keyword evidence="4" id="KW-0378">Hydrolase</keyword>
<comment type="similarity">
    <text evidence="2">Belongs to the glycosyl hydrolase 8 (cellulase D) family.</text>
</comment>
<dbReference type="EC" id="3.2.1.4" evidence="3"/>
<keyword evidence="5" id="KW-0136">Cellulose degradation</keyword>
<accession>A0A8J3F1E7</accession>
<dbReference type="GO" id="GO:0030245">
    <property type="term" value="P:cellulose catabolic process"/>
    <property type="evidence" value="ECO:0007669"/>
    <property type="project" value="UniProtKB-KW"/>
</dbReference>
<dbReference type="PRINTS" id="PR00735">
    <property type="entry name" value="GLHYDRLASE8"/>
</dbReference>
<organism evidence="8 9">
    <name type="scientific">Oxalicibacterium faecigallinarum</name>
    <dbReference type="NCBI Taxonomy" id="573741"/>
    <lineage>
        <taxon>Bacteria</taxon>
        <taxon>Pseudomonadati</taxon>
        <taxon>Pseudomonadota</taxon>
        <taxon>Betaproteobacteria</taxon>
        <taxon>Burkholderiales</taxon>
        <taxon>Oxalobacteraceae</taxon>
        <taxon>Oxalicibacterium</taxon>
    </lineage>
</organism>